<reference evidence="2" key="1">
    <citation type="journal article" date="2013" name="Nat. Genet.">
        <title>The duck genome and transcriptome provide insight into an avian influenza virus reservoir species.</title>
        <authorList>
            <person name="Huang Y."/>
            <person name="Li Y."/>
            <person name="Burt D.W."/>
            <person name="Chen H."/>
            <person name="Zhang Y."/>
            <person name="Qian W."/>
            <person name="Kim H."/>
            <person name="Gan S."/>
            <person name="Zhao Y."/>
            <person name="Li J."/>
            <person name="Yi K."/>
            <person name="Feng H."/>
            <person name="Zhu P."/>
            <person name="Li B."/>
            <person name="Liu Q."/>
            <person name="Fairley S."/>
            <person name="Magor K.E."/>
            <person name="Du Z."/>
            <person name="Hu X."/>
            <person name="Goodman L."/>
            <person name="Tafer H."/>
            <person name="Vignal A."/>
            <person name="Lee T."/>
            <person name="Kim K.W."/>
            <person name="Sheng Z."/>
            <person name="An Y."/>
            <person name="Searle S."/>
            <person name="Herrero J."/>
            <person name="Groenen M.A."/>
            <person name="Crooijmans R.P."/>
            <person name="Faraut T."/>
            <person name="Cai Q."/>
            <person name="Webster R.G."/>
            <person name="Aldridge J.R."/>
            <person name="Warren W.C."/>
            <person name="Bartschat S."/>
            <person name="Kehr S."/>
            <person name="Marz M."/>
            <person name="Stadler P.F."/>
            <person name="Smith J."/>
            <person name="Kraus R.H."/>
            <person name="Zhao Y."/>
            <person name="Ren L."/>
            <person name="Fei J."/>
            <person name="Morisson M."/>
            <person name="Kaiser P."/>
            <person name="Griffin D.K."/>
            <person name="Rao M."/>
            <person name="Pitel F."/>
            <person name="Wang J."/>
            <person name="Li N."/>
        </authorList>
    </citation>
    <scope>NUCLEOTIDE SEQUENCE [LARGE SCALE GENOMIC DNA]</scope>
</reference>
<keyword evidence="1" id="KW-0378">Hydrolase</keyword>
<name>R0LGQ0_ANAPL</name>
<gene>
    <name evidence="1" type="ORF">Anapl_07179</name>
</gene>
<accession>R0LGQ0</accession>
<organism evidence="1 2">
    <name type="scientific">Anas platyrhynchos</name>
    <name type="common">Mallard</name>
    <name type="synonym">Anas boschas</name>
    <dbReference type="NCBI Taxonomy" id="8839"/>
    <lineage>
        <taxon>Eukaryota</taxon>
        <taxon>Metazoa</taxon>
        <taxon>Chordata</taxon>
        <taxon>Craniata</taxon>
        <taxon>Vertebrata</taxon>
        <taxon>Euteleostomi</taxon>
        <taxon>Archelosauria</taxon>
        <taxon>Archosauria</taxon>
        <taxon>Dinosauria</taxon>
        <taxon>Saurischia</taxon>
        <taxon>Theropoda</taxon>
        <taxon>Coelurosauria</taxon>
        <taxon>Aves</taxon>
        <taxon>Neognathae</taxon>
        <taxon>Galloanserae</taxon>
        <taxon>Anseriformes</taxon>
        <taxon>Anatidae</taxon>
        <taxon>Anatinae</taxon>
        <taxon>Anas</taxon>
    </lineage>
</organism>
<protein>
    <submittedName>
        <fullName evidence="1">Cysteine protease ATG4A</fullName>
    </submittedName>
</protein>
<dbReference type="GO" id="GO:0006508">
    <property type="term" value="P:proteolysis"/>
    <property type="evidence" value="ECO:0007669"/>
    <property type="project" value="UniProtKB-KW"/>
</dbReference>
<evidence type="ECO:0000313" key="2">
    <source>
        <dbReference type="Proteomes" id="UP000296049"/>
    </source>
</evidence>
<feature type="non-terminal residue" evidence="1">
    <location>
        <position position="37"/>
    </location>
</feature>
<dbReference type="Proteomes" id="UP000296049">
    <property type="component" value="Unassembled WGS sequence"/>
</dbReference>
<evidence type="ECO:0000313" key="1">
    <source>
        <dbReference type="EMBL" id="EOA99432.1"/>
    </source>
</evidence>
<dbReference type="AlphaFoldDB" id="R0LGQ0"/>
<keyword evidence="2" id="KW-1185">Reference proteome</keyword>
<dbReference type="GO" id="GO:0008233">
    <property type="term" value="F:peptidase activity"/>
    <property type="evidence" value="ECO:0007669"/>
    <property type="project" value="UniProtKB-KW"/>
</dbReference>
<keyword evidence="1" id="KW-0645">Protease</keyword>
<proteinExistence type="predicted"/>
<dbReference type="EMBL" id="KB743323">
    <property type="protein sequence ID" value="EOA99432.1"/>
    <property type="molecule type" value="Genomic_DNA"/>
</dbReference>
<feature type="non-terminal residue" evidence="1">
    <location>
        <position position="1"/>
    </location>
</feature>
<sequence length="37" mass="4443">SVLSRYENQITILSDYLEEFPETDEPVWILGRQHHLN</sequence>